<dbReference type="EMBL" id="VOAV01000018">
    <property type="protein sequence ID" value="TWO29129.1"/>
    <property type="molecule type" value="Genomic_DNA"/>
</dbReference>
<dbReference type="Proteomes" id="UP000321599">
    <property type="component" value="Unassembled WGS sequence"/>
</dbReference>
<name>A0ABY3G8T6_9BACT</name>
<evidence type="ECO:0000313" key="2">
    <source>
        <dbReference type="Proteomes" id="UP000321599"/>
    </source>
</evidence>
<keyword evidence="2" id="KW-1185">Reference proteome</keyword>
<dbReference type="RefSeq" id="WP_096015316.1">
    <property type="nucleotide sequence ID" value="NZ_CAKOEJ010000024.1"/>
</dbReference>
<proteinExistence type="predicted"/>
<reference evidence="1 2" key="1">
    <citation type="submission" date="2019-07" db="EMBL/GenBank/DDBJ databases">
        <title>Rapid identification of Enteric Bacteria from Whole Genome Sequences (WGS) using Average Nucleotide Identity (ANI).</title>
        <authorList>
            <person name="Lane C."/>
        </authorList>
    </citation>
    <scope>NUCLEOTIDE SEQUENCE [LARGE SCALE GENOMIC DNA]</scope>
    <source>
        <strain evidence="1 2">2013D-9588</strain>
    </source>
</reference>
<comment type="caution">
    <text evidence="1">The sequence shown here is derived from an EMBL/GenBank/DDBJ whole genome shotgun (WGS) entry which is preliminary data.</text>
</comment>
<protein>
    <submittedName>
        <fullName evidence="1">Uncharacterized protein</fullName>
    </submittedName>
</protein>
<sequence>MKLEELKMYPAPISDSIFLGTMKKDKKNGFDMWSNKIDFTEQFWNCLAEICRKKLIKSEDNSVVFLEEFESGLKLEIKVSI</sequence>
<evidence type="ECO:0000313" key="1">
    <source>
        <dbReference type="EMBL" id="TWO29129.1"/>
    </source>
</evidence>
<gene>
    <name evidence="1" type="ORF">XK09_03950</name>
</gene>
<accession>A0ABY3G8T6</accession>
<organism evidence="1 2">
    <name type="scientific">Campylobacter lanienae</name>
    <dbReference type="NCBI Taxonomy" id="75658"/>
    <lineage>
        <taxon>Bacteria</taxon>
        <taxon>Pseudomonadati</taxon>
        <taxon>Campylobacterota</taxon>
        <taxon>Epsilonproteobacteria</taxon>
        <taxon>Campylobacterales</taxon>
        <taxon>Campylobacteraceae</taxon>
        <taxon>Campylobacter</taxon>
    </lineage>
</organism>